<feature type="region of interest" description="Disordered" evidence="1">
    <location>
        <begin position="1"/>
        <end position="27"/>
    </location>
</feature>
<proteinExistence type="predicted"/>
<dbReference type="AlphaFoldDB" id="A0A150PEG0"/>
<sequence length="67" mass="6969">MYSPAASASSQPRRSGSVAGPTLPAAHSARPRMFAGRHWYGRSSGLAPIAWSALRLCATASANSPRT</sequence>
<organism evidence="2 3">
    <name type="scientific">Sorangium cellulosum</name>
    <name type="common">Polyangium cellulosum</name>
    <dbReference type="NCBI Taxonomy" id="56"/>
    <lineage>
        <taxon>Bacteria</taxon>
        <taxon>Pseudomonadati</taxon>
        <taxon>Myxococcota</taxon>
        <taxon>Polyangia</taxon>
        <taxon>Polyangiales</taxon>
        <taxon>Polyangiaceae</taxon>
        <taxon>Sorangium</taxon>
    </lineage>
</organism>
<evidence type="ECO:0000313" key="3">
    <source>
        <dbReference type="Proteomes" id="UP000075604"/>
    </source>
</evidence>
<accession>A0A150PEG0</accession>
<comment type="caution">
    <text evidence="2">The sequence shown here is derived from an EMBL/GenBank/DDBJ whole genome shotgun (WGS) entry which is preliminary data.</text>
</comment>
<name>A0A150PEG0_SORCE</name>
<reference evidence="2 3" key="1">
    <citation type="submission" date="2014-02" db="EMBL/GenBank/DDBJ databases">
        <title>The small core and large imbalanced accessory genome model reveals a collaborative survival strategy of Sorangium cellulosum strains in nature.</title>
        <authorList>
            <person name="Han K."/>
            <person name="Peng R."/>
            <person name="Blom J."/>
            <person name="Li Y.-Z."/>
        </authorList>
    </citation>
    <scope>NUCLEOTIDE SEQUENCE [LARGE SCALE GENOMIC DNA]</scope>
    <source>
        <strain evidence="2 3">So0157-18</strain>
    </source>
</reference>
<dbReference type="EMBL" id="JELX01002901">
    <property type="protein sequence ID" value="KYF53888.1"/>
    <property type="molecule type" value="Genomic_DNA"/>
</dbReference>
<evidence type="ECO:0000256" key="1">
    <source>
        <dbReference type="SAM" id="MobiDB-lite"/>
    </source>
</evidence>
<gene>
    <name evidence="2" type="ORF">BE04_22885</name>
</gene>
<protein>
    <submittedName>
        <fullName evidence="2">Uncharacterized protein</fullName>
    </submittedName>
</protein>
<feature type="compositionally biased region" description="Low complexity" evidence="1">
    <location>
        <begin position="1"/>
        <end position="17"/>
    </location>
</feature>
<evidence type="ECO:0000313" key="2">
    <source>
        <dbReference type="EMBL" id="KYF53888.1"/>
    </source>
</evidence>
<dbReference type="Proteomes" id="UP000075604">
    <property type="component" value="Unassembled WGS sequence"/>
</dbReference>